<protein>
    <submittedName>
        <fullName evidence="6">Uncharacterized protein</fullName>
    </submittedName>
</protein>
<dbReference type="GO" id="GO:0005634">
    <property type="term" value="C:nucleus"/>
    <property type="evidence" value="ECO:0007669"/>
    <property type="project" value="UniProtKB-SubCell"/>
</dbReference>
<dbReference type="CDD" id="cd11660">
    <property type="entry name" value="SANT_TRF"/>
    <property type="match status" value="1"/>
</dbReference>
<name>A0AAN9X8V1_PSOTE</name>
<evidence type="ECO:0000313" key="7">
    <source>
        <dbReference type="Proteomes" id="UP001386955"/>
    </source>
</evidence>
<gene>
    <name evidence="6" type="ORF">VNO78_31111</name>
</gene>
<organism evidence="6 7">
    <name type="scientific">Psophocarpus tetragonolobus</name>
    <name type="common">Winged bean</name>
    <name type="synonym">Dolichos tetragonolobus</name>
    <dbReference type="NCBI Taxonomy" id="3891"/>
    <lineage>
        <taxon>Eukaryota</taxon>
        <taxon>Viridiplantae</taxon>
        <taxon>Streptophyta</taxon>
        <taxon>Embryophyta</taxon>
        <taxon>Tracheophyta</taxon>
        <taxon>Spermatophyta</taxon>
        <taxon>Magnoliopsida</taxon>
        <taxon>eudicotyledons</taxon>
        <taxon>Gunneridae</taxon>
        <taxon>Pentapetalae</taxon>
        <taxon>rosids</taxon>
        <taxon>fabids</taxon>
        <taxon>Fabales</taxon>
        <taxon>Fabaceae</taxon>
        <taxon>Papilionoideae</taxon>
        <taxon>50 kb inversion clade</taxon>
        <taxon>NPAAA clade</taxon>
        <taxon>indigoferoid/millettioid clade</taxon>
        <taxon>Phaseoleae</taxon>
        <taxon>Psophocarpus</taxon>
    </lineage>
</organism>
<keyword evidence="7" id="KW-1185">Reference proteome</keyword>
<feature type="domain" description="Myb-like" evidence="4">
    <location>
        <begin position="207"/>
        <end position="261"/>
    </location>
</feature>
<dbReference type="InterPro" id="IPR009057">
    <property type="entry name" value="Homeodomain-like_sf"/>
</dbReference>
<dbReference type="PANTHER" id="PTHR47206">
    <property type="entry name" value="HOMEODOMAIN-LIKE SUPERFAMILY PROTEIN"/>
    <property type="match status" value="1"/>
</dbReference>
<reference evidence="6 7" key="1">
    <citation type="submission" date="2024-01" db="EMBL/GenBank/DDBJ databases">
        <title>The genomes of 5 underutilized Papilionoideae crops provide insights into root nodulation and disease resistanc.</title>
        <authorList>
            <person name="Jiang F."/>
        </authorList>
    </citation>
    <scope>NUCLEOTIDE SEQUENCE [LARGE SCALE GENOMIC DNA]</scope>
    <source>
        <strain evidence="6">DUOXIRENSHENG_FW03</strain>
        <tissue evidence="6">Leaves</tissue>
    </source>
</reference>
<dbReference type="PROSITE" id="PS51294">
    <property type="entry name" value="HTH_MYB"/>
    <property type="match status" value="1"/>
</dbReference>
<proteinExistence type="predicted"/>
<dbReference type="AlphaFoldDB" id="A0AAN9X8V1"/>
<dbReference type="Gene3D" id="1.10.10.60">
    <property type="entry name" value="Homeodomain-like"/>
    <property type="match status" value="1"/>
</dbReference>
<feature type="region of interest" description="Disordered" evidence="3">
    <location>
        <begin position="246"/>
        <end position="268"/>
    </location>
</feature>
<evidence type="ECO:0000256" key="1">
    <source>
        <dbReference type="ARBA" id="ARBA00004123"/>
    </source>
</evidence>
<feature type="compositionally biased region" description="Polar residues" evidence="3">
    <location>
        <begin position="248"/>
        <end position="257"/>
    </location>
</feature>
<dbReference type="Pfam" id="PF00249">
    <property type="entry name" value="Myb_DNA-binding"/>
    <property type="match status" value="1"/>
</dbReference>
<dbReference type="EMBL" id="JAYMYS010000008">
    <property type="protein sequence ID" value="KAK7385394.1"/>
    <property type="molecule type" value="Genomic_DNA"/>
</dbReference>
<keyword evidence="2" id="KW-0539">Nucleus</keyword>
<evidence type="ECO:0000256" key="3">
    <source>
        <dbReference type="SAM" id="MobiDB-lite"/>
    </source>
</evidence>
<feature type="domain" description="HTH myb-type" evidence="5">
    <location>
        <begin position="207"/>
        <end position="265"/>
    </location>
</feature>
<comment type="caution">
    <text evidence="6">The sequence shown here is derived from an EMBL/GenBank/DDBJ whole genome shotgun (WGS) entry which is preliminary data.</text>
</comment>
<evidence type="ECO:0000256" key="2">
    <source>
        <dbReference type="ARBA" id="ARBA00023242"/>
    </source>
</evidence>
<dbReference type="PROSITE" id="PS50090">
    <property type="entry name" value="MYB_LIKE"/>
    <property type="match status" value="1"/>
</dbReference>
<evidence type="ECO:0000259" key="5">
    <source>
        <dbReference type="PROSITE" id="PS51294"/>
    </source>
</evidence>
<dbReference type="PANTHER" id="PTHR47206:SF1">
    <property type="entry name" value="HOMEODOMAIN-LIKE SUPERFAMILY PROTEIN"/>
    <property type="match status" value="1"/>
</dbReference>
<comment type="subcellular location">
    <subcellularLocation>
        <location evidence="1">Nucleus</location>
    </subcellularLocation>
</comment>
<dbReference type="InterPro" id="IPR001005">
    <property type="entry name" value="SANT/Myb"/>
</dbReference>
<dbReference type="SUPFAM" id="SSF46689">
    <property type="entry name" value="Homeodomain-like"/>
    <property type="match status" value="1"/>
</dbReference>
<evidence type="ECO:0000313" key="6">
    <source>
        <dbReference type="EMBL" id="KAK7385394.1"/>
    </source>
</evidence>
<dbReference type="Proteomes" id="UP001386955">
    <property type="component" value="Unassembled WGS sequence"/>
</dbReference>
<accession>A0AAN9X8V1</accession>
<sequence>MATNTRKHSKVPCTEEDTALLLQRYDTATVLTLLQELANYPHSKFDWNDLVAKTSTGISNAREYQMLWRHLAYGHSFIENFDDTQPLDDDSDLEGEREALPCVNRETALEAAACVQVMIGSFKLSESTPTSSVIQAPLAINIPVCDSSTFVKESSHPFNLRTQETNIIFPVTVKRQPLPNVSSTRAMPDISLTRAVEATRRISGNTSIKKKREPWSEEEDMQLRAAVQRWGEGNWANIAKRDDFPIKRSTSQMSKRWSTLRKKDDDSN</sequence>
<dbReference type="InterPro" id="IPR017930">
    <property type="entry name" value="Myb_dom"/>
</dbReference>
<evidence type="ECO:0000259" key="4">
    <source>
        <dbReference type="PROSITE" id="PS50090"/>
    </source>
</evidence>
<dbReference type="SMART" id="SM00717">
    <property type="entry name" value="SANT"/>
    <property type="match status" value="1"/>
</dbReference>